<dbReference type="OrthoDB" id="3214999at2"/>
<dbReference type="RefSeq" id="WP_073457691.1">
    <property type="nucleotide sequence ID" value="NZ_CALGVN010000048.1"/>
</dbReference>
<protein>
    <submittedName>
        <fullName evidence="1">Uncharacterized protein</fullName>
    </submittedName>
</protein>
<evidence type="ECO:0000313" key="1">
    <source>
        <dbReference type="EMBL" id="SHK70931.1"/>
    </source>
</evidence>
<name>A0A1M6UP41_PSETH</name>
<accession>A0A1M6UP41</accession>
<evidence type="ECO:0000313" key="2">
    <source>
        <dbReference type="Proteomes" id="UP000184363"/>
    </source>
</evidence>
<reference evidence="1 2" key="1">
    <citation type="submission" date="2016-11" db="EMBL/GenBank/DDBJ databases">
        <authorList>
            <person name="Jaros S."/>
            <person name="Januszkiewicz K."/>
            <person name="Wedrychowicz H."/>
        </authorList>
    </citation>
    <scope>NUCLEOTIDE SEQUENCE [LARGE SCALE GENOMIC DNA]</scope>
    <source>
        <strain evidence="1 2">DSM 43832</strain>
    </source>
</reference>
<dbReference type="EMBL" id="FRAP01000010">
    <property type="protein sequence ID" value="SHK70931.1"/>
    <property type="molecule type" value="Genomic_DNA"/>
</dbReference>
<dbReference type="Gene3D" id="3.30.70.100">
    <property type="match status" value="1"/>
</dbReference>
<sequence length="128" mass="14528">MPTLPWTAGPATSSAAAESIVMASRFHVRRYRDVLPFFIDAMRVFRAARRSPGIIGVTLKARPLRKEFWTLSQWADRESLDRMVRSEPHLSVMTRGRAVMADSVFRFWPAPADTPPTWAQAVDRIDQG</sequence>
<keyword evidence="2" id="KW-1185">Reference proteome</keyword>
<organism evidence="1 2">
    <name type="scientific">Pseudonocardia thermophila</name>
    <dbReference type="NCBI Taxonomy" id="1848"/>
    <lineage>
        <taxon>Bacteria</taxon>
        <taxon>Bacillati</taxon>
        <taxon>Actinomycetota</taxon>
        <taxon>Actinomycetes</taxon>
        <taxon>Pseudonocardiales</taxon>
        <taxon>Pseudonocardiaceae</taxon>
        <taxon>Pseudonocardia</taxon>
    </lineage>
</organism>
<dbReference type="Proteomes" id="UP000184363">
    <property type="component" value="Unassembled WGS sequence"/>
</dbReference>
<proteinExistence type="predicted"/>
<dbReference type="SUPFAM" id="SSF54909">
    <property type="entry name" value="Dimeric alpha+beta barrel"/>
    <property type="match status" value="1"/>
</dbReference>
<dbReference type="AlphaFoldDB" id="A0A1M6UP41"/>
<gene>
    <name evidence="1" type="ORF">SAMN05443637_110209</name>
</gene>
<dbReference type="InterPro" id="IPR011008">
    <property type="entry name" value="Dimeric_a/b-barrel"/>
</dbReference>